<keyword evidence="11 12" id="KW-0424">Laminin EGF-like domain</keyword>
<feature type="disulfide bond" evidence="12">
    <location>
        <begin position="1967"/>
        <end position="1979"/>
    </location>
</feature>
<keyword evidence="3" id="KW-0272">Extracellular matrix</keyword>
<dbReference type="FunFam" id="2.10.25.10:FF:000090">
    <property type="entry name" value="laminin subunit alpha"/>
    <property type="match status" value="2"/>
</dbReference>
<dbReference type="InterPro" id="IPR056863">
    <property type="entry name" value="LMN_ATRN_NET-like_EGF"/>
</dbReference>
<dbReference type="SMART" id="SM00181">
    <property type="entry name" value="EGF"/>
    <property type="match status" value="15"/>
</dbReference>
<keyword evidence="6" id="KW-0084">Basement membrane</keyword>
<feature type="domain" description="Laminin EGF-like" evidence="17">
    <location>
        <begin position="673"/>
        <end position="730"/>
    </location>
</feature>
<evidence type="ECO:0000259" key="19">
    <source>
        <dbReference type="PROSITE" id="PS51117"/>
    </source>
</evidence>
<feature type="disulfide bond" evidence="12">
    <location>
        <begin position="754"/>
        <end position="763"/>
    </location>
</feature>
<feature type="compositionally biased region" description="Low complexity" evidence="14">
    <location>
        <begin position="3301"/>
        <end position="3316"/>
    </location>
</feature>
<name>A0AAU9XNJ1_9CNID</name>
<feature type="disulfide bond" evidence="12">
    <location>
        <begin position="489"/>
        <end position="501"/>
    </location>
</feature>
<dbReference type="SUPFAM" id="SSF49899">
    <property type="entry name" value="Concanavalin A-like lectins/glucanases"/>
    <property type="match status" value="5"/>
</dbReference>
<sequence>MKKLAIALFHALLVFFFSPKSSDGQGLRPQPINIAQGKKIEATATCGEDVSEPELFCKLATVPGKLGILGLSCDHCEPDTFTKDHSIKYAIDGTERWWQSPPLSRGLQYQKVNITIDLGQEYQVAYVIVKAGNAPRPGTWALEKSVDGGRTFTPWQYFATTNSDCLSYFGSSALLQSFKDDTTVTCTTSYSQVPPFENGEIHISLINGRPGAANFSYSQALQEWTRATHIRLRLLKVKTLLADLLPLARKDPSVTRRYFYSIKDISVGGICMCNGHADECIQTAEDSQFRCKCKHQTCGIKCEECCLGFVQKKWRPGTAESSNECEACNCHNHASDCYYSEEIDQQKGSLDMNGNYEGGGVCINCQDNTAGINCERCKAGYYRPADKAKTDRDACKACTCDRRFSTGQCFDGDGRCQCLDNYSGPNCTQCNEGFYGFPNCKPCDCHPLGTSGRVCGPTGDQCPCKPNYTGAKCDQCAQGYYGFPNCSRCNCDGLGSHSSDCDVKDGQCRCRQMYTSRQCNQCSKGFYSFPECKVCDCDAEGTARDICNPNTGACICMENYAGPRCDVCNEGYYNNFPRCSDCGCSREGSLLLACDQQGRCACKDNYDGPKCSRCGVGFYSYPRCVKCSCDLRGSVHEFCEPTTGQCQCKGSFRGINCNRCRSGFYGFPDCQACQCNPAGIKPLPDGQAVDCSLSNEGQCDCKDNVQGLACTECKDGYYFLDSNNPLGCDNCECNMDGVIGGLRICDKETGQCPCKLFVAGRKCTRCKPGFYGLEGRKVFGCTGCDCDVGGAYDQFCDVSSGQCNCRVNVDGRDCSRPAFQHYYPTLLQIKAEMEDGMALPTKSTSDQDVLSPDVSISDDGRPARFGFDESVFPGFSWRGYATMSDIQRAIKVTLDIPKTTRYHIIFYSITNGSSPVTGEVMLTPKGGEGSKQSSKVTFPVKQVGSANIATHHTVGEKEKATQFMLTKGKWDLILALPPSSVLLDYVVALPQVYYEAYQLEEKVTKPCQVNGINTLCNQFSYLSTKAPGFFTTELETGYIVTSRGVRPTQLFRDEKVLQQLDFSAMANLDNQQTRVTAEFRIRKIGKYVLVLQYYYPNDKKIKLNVYLRYQTGSQRGEFNLQKCNYRFGCRQVAVDNTGAVKVFDVAELQRTVVTLLARDTSSPIAVDSVTAIPLDVWDLDFIAPSILCTTQGNVCIPTSYPIPKGAVTIEVPDASVPDQPQPPNKQDPKAKLQYLGEGIHSLSSNGLKEGRYAAIVHYYQPKHSSFESQVKVTSDRAVEGSIKFHYCPHASGCRSVIKDLAGSPFFDIERKTVALEFEIPMNSSTWIDYVLLVPQNVFTGDLQEDAPVPLSQDFLDSCSKDDFFIKTSDPKFCKDSVFSLTTSFNNGSLPCDCNPKGSVDKNCETFGGQCRCRQNVIGRTCNRCKTGYYGFPECKRCRCVFCNEITGACDCPKNTVGPNCEFCLQGTCCYDPILGCEDCGCERFGVVGNNIACNPNTGQCNCKPSHTGKKCKKCAVGYFNYPLCQKCESCDPRGVDSRICDSNGGTCFCKPGVTGPRCDKCAAGRFNLDANNPDGCSKCWCNGLSKVCDSGNKYWSKINTMDYWKLENSPAIVVKIDETKLSASVSSQRDEKGKPIYWIAPMEYLGQKISSYGGKLMYTISYEVPQGESSPVLTMKPDIVIEGKNGKVLLFKKQLELSPGQTSAIEAQFLEYLWEDTSGSNVSRDDFMSVFHDIKSLKLRASYSTVVSDVRLSDVEMDVAVDEPVDGAMRAMSVEKCECPVKATGDSCELCGKGYTRAPDNTSCVRCNCFDHSEDCDGESGECYSCLHNTTGPNCEVCEPGFYGDATTGTPLDCNICECPLGIVSNSFATECSLNSVNDLICTCKEGYVGQRCNKCADGFYGDPSDPGDYCKRCGCSGNIDYNVNGSCDSLTGECLKCINTATGDQCDRCLNGYYGDAVVAKNCARCACNDCGTVTAVCNHTTGSCMCKPNVIGESCDSCKPNTWNFDSCLGCEDCDCAPASLSTSCDVKTGQCECPEGVTGRRCDRCKAGYFEYTKNGCRACTCDKGEDNLFGFCDVNTGQCCKPGGNCTICPVNYILTSEGCQYCGECVGRLLKTATELDRNLSLALKAVKQGTAGIIAEGRFSDLNETLQRLIPPTNEYNSTMEELSKVVGMSLVNAAANTSSGDVDEDNNLIKRTDSSEETVNNVTTMVMMITDQAKRALETSTSTKEEALELEEEIRKALNRTYDIIVMAEKIAKSLKNEKANQTLLLEKAEEILKELLERDFESANNTMVEERELVMAAIERAKEYLNDTTSLLSKVMDVNKTLDELFGKFSSIVDESNRVLENVSYALGLNNISKTYDSQTPMKEAVGLKKEVDTALNNLEGVIQTAKDKVQNSSTYLQDFNESFPRLDDLIEKVDEKMANLSQILDDLNPLVDMAQNHSEELRKQADDLEKLLTDIEFARKAYNASERYSNIAKALKEALAIAQEAEKIAMKAKNESQSLSNSVVKSLNVSEVLNETVSSTEDKVDNELLDLLNDVKTRLALIKAKIRNVSMDLLDVDSNFPKLQELTDLMDGKGRELGENATDSKTRADDARKKAEDIKDQLSDLSGLRDSIVATNSNITEAEKQVMNGLNMSLEIREKVLIQEKRHQQILNELDSEVSRRLMDIKNMMIKANNLLKFTTPVMKFDGETTSSPLLPPAIKQEVRAMNILMYLNPDKPDGLVMFQGDAEGTSTLRQKRQSQESDCKTDYIAVQLKERKPQLKICTAVKGLVEIGVKDNDFEMETTGNVWYKLEVDIAGDWANLTIKYFVNKKEEIVRGRRSLKLDNPKIVFNKDSDLIVGGVPVKMKLPSKVEAVNYTGCIDGLEINYHFVGSWNTEILEKPSKNEVCPSRKGATEFAVDEENAPRTFFGTGYVKSGPYQEDDPMGTFDLKFRTTSSNGILVIAIDDDDASLFQALELINGRVVLSYNMGHGYRKLTSTKLYDNGVEVTIVKRDVDRRGFRFSLRITSEDGKREVLADGKSFYKDRRPRFVNADFVYWGGMENRTSIPVNVTKSFFKGCLSDMKLSTGEIKVQPSPGYIFGCKVKPAHNVTFLGATSYLAIEPFLGQKGRGFNIGLSFRVDHKTKNGLIFLETHSQDPDLIALGLIDGKLRFSASPGNKAVSVTSKAKYDDGKWHFVLVRHTGVGISMRVDDEDPVEKKFENMMQQNIQTTNDMYLGGIPENYMDTVRSIDIDNVILNSLKGGSIRDLTFDQTLFDFKKYKRRRNVIFDNDDYSEPSPKLDIIEKPPDIGEMTTISTPTTTTTTTTTPPQVCQVPEKPAQENGTGVLGFGYDLNSHAMYTVTGNKVLSKLISLTTDLSFDFRASNPNGIILYTAIDNDKQADFIVCNLLNGNVSCGFSAGGGILRLTSPDAVYSDGTWHTVQLTRNGVDGKLFVDGTLVMTGAAAGSPKFINGLKELYLGGTPQGFDAKRVTVDARTSFPGCIRNVKVNNDDIGEPSSLIKVQDCYIDSPTSGVSFDMGGGYLQVAKTYIVGMYEVISMEIKPTSHTGLLLSSSDPKGDYIVLEIIRGNVIFRAENGGGQLVVENTAEDPLRLCDGQWHKIKAWKEGNLVKLQVDEGTILEGERKGSQTNTNLYDPLYVGGLPAGVEAKGVTATERYTGCIRNLESKDRNSARSLKFANPWELGGNVYLGGCPYN</sequence>
<dbReference type="PROSITE" id="PS01248">
    <property type="entry name" value="EGF_LAM_1"/>
    <property type="match status" value="7"/>
</dbReference>
<feature type="disulfide bond" evidence="12">
    <location>
        <begin position="629"/>
        <end position="646"/>
    </location>
</feature>
<dbReference type="PROSITE" id="PS00022">
    <property type="entry name" value="EGF_1"/>
    <property type="match status" value="1"/>
</dbReference>
<dbReference type="Pfam" id="PF00052">
    <property type="entry name" value="Laminin_B"/>
    <property type="match status" value="1"/>
</dbReference>
<feature type="domain" description="Laminin EGF-like" evidence="17">
    <location>
        <begin position="2016"/>
        <end position="2062"/>
    </location>
</feature>
<feature type="disulfide bond" evidence="12">
    <location>
        <begin position="510"/>
        <end position="519"/>
    </location>
</feature>
<evidence type="ECO:0000256" key="14">
    <source>
        <dbReference type="SAM" id="MobiDB-lite"/>
    </source>
</evidence>
<evidence type="ECO:0008006" key="22">
    <source>
        <dbReference type="Google" id="ProtNLM"/>
    </source>
</evidence>
<evidence type="ECO:0000259" key="16">
    <source>
        <dbReference type="PROSITE" id="PS50025"/>
    </source>
</evidence>
<feature type="disulfide bond" evidence="12">
    <location>
        <begin position="701"/>
        <end position="710"/>
    </location>
</feature>
<feature type="domain" description="Laminin N-terminal" evidence="19">
    <location>
        <begin position="23"/>
        <end position="270"/>
    </location>
</feature>
<dbReference type="FunFam" id="2.10.25.10:FF:000189">
    <property type="entry name" value="Laminin subunit alpha 2"/>
    <property type="match status" value="1"/>
</dbReference>
<evidence type="ECO:0000313" key="21">
    <source>
        <dbReference type="Proteomes" id="UP001159428"/>
    </source>
</evidence>
<comment type="caution">
    <text evidence="20">The sequence shown here is derived from an EMBL/GenBank/DDBJ whole genome shotgun (WGS) entry which is preliminary data.</text>
</comment>
<keyword evidence="4 15" id="KW-0732">Signal</keyword>
<dbReference type="PROSITE" id="PS50025">
    <property type="entry name" value="LAM_G_DOMAIN"/>
    <property type="match status" value="5"/>
</dbReference>
<dbReference type="InterPro" id="IPR050440">
    <property type="entry name" value="Laminin/Netrin_ECM"/>
</dbReference>
<feature type="disulfide bond" evidence="12">
    <location>
        <begin position="1530"/>
        <end position="1547"/>
    </location>
</feature>
<feature type="domain" description="Laminin G" evidence="16">
    <location>
        <begin position="3520"/>
        <end position="3700"/>
    </location>
</feature>
<dbReference type="InterPro" id="IPR000034">
    <property type="entry name" value="Laminin_IV"/>
</dbReference>
<keyword evidence="7" id="KW-0130">Cell adhesion</keyword>
<feature type="region of interest" description="Disordered" evidence="14">
    <location>
        <begin position="2583"/>
        <end position="2604"/>
    </location>
</feature>
<dbReference type="Proteomes" id="UP001159428">
    <property type="component" value="Unassembled WGS sequence"/>
</dbReference>
<feature type="disulfide bond" evidence="12">
    <location>
        <begin position="1549"/>
        <end position="1558"/>
    </location>
</feature>
<dbReference type="InterPro" id="IPR002049">
    <property type="entry name" value="LE_dom"/>
</dbReference>
<feature type="domain" description="Laminin EGF-like" evidence="17">
    <location>
        <begin position="1807"/>
        <end position="1856"/>
    </location>
</feature>
<dbReference type="FunFam" id="2.60.120.260:FF:000092">
    <property type="entry name" value="Laminin subunit alpha-3"/>
    <property type="match status" value="1"/>
</dbReference>
<proteinExistence type="predicted"/>
<feature type="domain" description="Laminin EGF-like" evidence="17">
    <location>
        <begin position="398"/>
        <end position="442"/>
    </location>
</feature>
<evidence type="ECO:0000259" key="17">
    <source>
        <dbReference type="PROSITE" id="PS50027"/>
    </source>
</evidence>
<dbReference type="FunFam" id="2.10.25.10:FF:000407">
    <property type="entry name" value="Laminin subunit alpha-3"/>
    <property type="match status" value="1"/>
</dbReference>
<evidence type="ECO:0000259" key="18">
    <source>
        <dbReference type="PROSITE" id="PS51115"/>
    </source>
</evidence>
<dbReference type="GO" id="GO:0009887">
    <property type="term" value="P:animal organ morphogenesis"/>
    <property type="evidence" value="ECO:0007669"/>
    <property type="project" value="TreeGrafter"/>
</dbReference>
<dbReference type="InterPro" id="IPR008211">
    <property type="entry name" value="Laminin_N"/>
</dbReference>
<dbReference type="InterPro" id="IPR001791">
    <property type="entry name" value="Laminin_G"/>
</dbReference>
<dbReference type="CDD" id="cd00055">
    <property type="entry name" value="EGF_Lam"/>
    <property type="match status" value="20"/>
</dbReference>
<feature type="disulfide bond" evidence="12">
    <location>
        <begin position="1393"/>
        <end position="1410"/>
    </location>
</feature>
<keyword evidence="5" id="KW-0677">Repeat</keyword>
<keyword evidence="21" id="KW-1185">Reference proteome</keyword>
<dbReference type="Pfam" id="PF24973">
    <property type="entry name" value="EGF_LMN_ATRN"/>
    <property type="match status" value="1"/>
</dbReference>
<dbReference type="Pfam" id="PF00053">
    <property type="entry name" value="EGF_laminin"/>
    <property type="match status" value="17"/>
</dbReference>
<evidence type="ECO:0000256" key="10">
    <source>
        <dbReference type="ARBA" id="ARBA00023180"/>
    </source>
</evidence>
<dbReference type="FunFam" id="2.10.25.10:FF:000209">
    <property type="entry name" value="Laminin subunit alpha 5"/>
    <property type="match status" value="1"/>
</dbReference>
<feature type="disulfide bond" evidence="12">
    <location>
        <begin position="1502"/>
        <end position="1511"/>
    </location>
</feature>
<evidence type="ECO:0000256" key="9">
    <source>
        <dbReference type="ARBA" id="ARBA00023157"/>
    </source>
</evidence>
<evidence type="ECO:0000256" key="11">
    <source>
        <dbReference type="ARBA" id="ARBA00023292"/>
    </source>
</evidence>
<evidence type="ECO:0000313" key="20">
    <source>
        <dbReference type="EMBL" id="CAH3151247.1"/>
    </source>
</evidence>
<feature type="domain" description="Laminin G" evidence="16">
    <location>
        <begin position="3096"/>
        <end position="3282"/>
    </location>
</feature>
<evidence type="ECO:0000256" key="1">
    <source>
        <dbReference type="ARBA" id="ARBA00004302"/>
    </source>
</evidence>
<evidence type="ECO:0000256" key="13">
    <source>
        <dbReference type="SAM" id="Coils"/>
    </source>
</evidence>
<feature type="domain" description="Laminin G" evidence="16">
    <location>
        <begin position="2911"/>
        <end position="3090"/>
    </location>
</feature>
<keyword evidence="2" id="KW-0964">Secreted</keyword>
<feature type="domain" description="Laminin EGF-like" evidence="17">
    <location>
        <begin position="1857"/>
        <end position="1913"/>
    </location>
</feature>
<keyword evidence="9 12" id="KW-1015">Disulfide bond</keyword>
<feature type="disulfide bond" evidence="12">
    <location>
        <begin position="464"/>
        <end position="473"/>
    </location>
</feature>
<feature type="domain" description="Laminin EGF-like" evidence="17">
    <location>
        <begin position="1527"/>
        <end position="1578"/>
    </location>
</feature>
<accession>A0AAU9XNJ1</accession>
<evidence type="ECO:0000256" key="12">
    <source>
        <dbReference type="PROSITE-ProRule" id="PRU00460"/>
    </source>
</evidence>
<dbReference type="PRINTS" id="PR00011">
    <property type="entry name" value="EGFLAMININ"/>
</dbReference>
<dbReference type="Gene3D" id="2.60.120.200">
    <property type="match status" value="5"/>
</dbReference>
<dbReference type="FunFam" id="2.10.25.10:FF:000105">
    <property type="entry name" value="laminin subunit gamma-1"/>
    <property type="match status" value="1"/>
</dbReference>
<feature type="disulfide bond" evidence="12">
    <location>
        <begin position="556"/>
        <end position="565"/>
    </location>
</feature>
<dbReference type="Pfam" id="PF00054">
    <property type="entry name" value="Laminin_G_1"/>
    <property type="match status" value="2"/>
</dbReference>
<feature type="disulfide bond" evidence="12">
    <location>
        <begin position="627"/>
        <end position="639"/>
    </location>
</feature>
<evidence type="ECO:0000256" key="6">
    <source>
        <dbReference type="ARBA" id="ARBA00022869"/>
    </source>
</evidence>
<dbReference type="InterPro" id="IPR013320">
    <property type="entry name" value="ConA-like_dom_sf"/>
</dbReference>
<dbReference type="SMART" id="SM00180">
    <property type="entry name" value="EGF_Lam"/>
    <property type="match status" value="21"/>
</dbReference>
<dbReference type="FunFam" id="2.10.25.10:FF:000051">
    <property type="entry name" value="Laminin subunit alpha 4"/>
    <property type="match status" value="1"/>
</dbReference>
<comment type="subcellular location">
    <subcellularLocation>
        <location evidence="1">Secreted</location>
        <location evidence="1">Extracellular space</location>
        <location evidence="1">Extracellular matrix</location>
        <location evidence="1">Basement membrane</location>
    </subcellularLocation>
</comment>
<dbReference type="GO" id="GO:0009888">
    <property type="term" value="P:tissue development"/>
    <property type="evidence" value="ECO:0007669"/>
    <property type="project" value="TreeGrafter"/>
</dbReference>
<feature type="domain" description="Laminin G" evidence="16">
    <location>
        <begin position="3336"/>
        <end position="3513"/>
    </location>
</feature>
<reference evidence="20 21" key="1">
    <citation type="submission" date="2022-05" db="EMBL/GenBank/DDBJ databases">
        <authorList>
            <consortium name="Genoscope - CEA"/>
            <person name="William W."/>
        </authorList>
    </citation>
    <scope>NUCLEOTIDE SEQUENCE [LARGE SCALE GENOMIC DNA]</scope>
</reference>
<feature type="disulfide bond" evidence="12">
    <location>
        <begin position="491"/>
        <end position="508"/>
    </location>
</feature>
<dbReference type="GO" id="GO:0005604">
    <property type="term" value="C:basement membrane"/>
    <property type="evidence" value="ECO:0007669"/>
    <property type="project" value="UniProtKB-SubCell"/>
</dbReference>
<feature type="coiled-coil region" evidence="13">
    <location>
        <begin position="2220"/>
        <end position="2301"/>
    </location>
</feature>
<evidence type="ECO:0000256" key="2">
    <source>
        <dbReference type="ARBA" id="ARBA00022525"/>
    </source>
</evidence>
<dbReference type="Gene3D" id="2.60.120.260">
    <property type="entry name" value="Galactose-binding domain-like"/>
    <property type="match status" value="1"/>
</dbReference>
<evidence type="ECO:0000256" key="5">
    <source>
        <dbReference type="ARBA" id="ARBA00022737"/>
    </source>
</evidence>
<feature type="signal peptide" evidence="15">
    <location>
        <begin position="1"/>
        <end position="24"/>
    </location>
</feature>
<dbReference type="InterPro" id="IPR000742">
    <property type="entry name" value="EGF"/>
</dbReference>
<feature type="disulfide bond" evidence="12">
    <location>
        <begin position="2036"/>
        <end position="2045"/>
    </location>
</feature>
<dbReference type="Gene3D" id="2.10.25.10">
    <property type="entry name" value="Laminin"/>
    <property type="match status" value="18"/>
</dbReference>
<feature type="disulfide bond" evidence="12">
    <location>
        <begin position="535"/>
        <end position="547"/>
    </location>
</feature>
<dbReference type="EMBL" id="CALNXJ010000049">
    <property type="protein sequence ID" value="CAH3151247.1"/>
    <property type="molecule type" value="Genomic_DNA"/>
</dbReference>
<organism evidence="20 21">
    <name type="scientific">Pocillopora meandrina</name>
    <dbReference type="NCBI Taxonomy" id="46732"/>
    <lineage>
        <taxon>Eukaryota</taxon>
        <taxon>Metazoa</taxon>
        <taxon>Cnidaria</taxon>
        <taxon>Anthozoa</taxon>
        <taxon>Hexacorallia</taxon>
        <taxon>Scleractinia</taxon>
        <taxon>Astrocoeniina</taxon>
        <taxon>Pocilloporidae</taxon>
        <taxon>Pocillopora</taxon>
    </lineage>
</organism>
<feature type="disulfide bond" evidence="12">
    <location>
        <begin position="1950"/>
        <end position="1964"/>
    </location>
</feature>
<dbReference type="PANTHER" id="PTHR10574">
    <property type="entry name" value="NETRIN/LAMININ-RELATED"/>
    <property type="match status" value="1"/>
</dbReference>
<dbReference type="FunFam" id="2.10.25.10:FF:000135">
    <property type="entry name" value="Laminin subunit beta 4"/>
    <property type="match status" value="1"/>
</dbReference>
<dbReference type="FunFam" id="2.10.25.10:FF:000188">
    <property type="entry name" value="Laminin subunit gamma 2"/>
    <property type="match status" value="1"/>
</dbReference>
<feature type="domain" description="Laminin IV type A" evidence="18">
    <location>
        <begin position="1599"/>
        <end position="1776"/>
    </location>
</feature>
<dbReference type="FunFam" id="2.10.25.10:FF:000069">
    <property type="entry name" value="Laminin subunit alpha 1"/>
    <property type="match status" value="1"/>
</dbReference>
<feature type="disulfide bond" evidence="12">
    <location>
        <begin position="1938"/>
        <end position="1947"/>
    </location>
</feature>
<feature type="disulfide bond" evidence="12">
    <location>
        <begin position="1826"/>
        <end position="1835"/>
    </location>
</feature>
<feature type="disulfide bond" evidence="12">
    <location>
        <begin position="418"/>
        <end position="427"/>
    </location>
</feature>
<keyword evidence="8 13" id="KW-0175">Coiled coil</keyword>
<evidence type="ECO:0000256" key="15">
    <source>
        <dbReference type="SAM" id="SignalP"/>
    </source>
</evidence>
<feature type="disulfide bond" evidence="12">
    <location>
        <begin position="1884"/>
        <end position="1893"/>
    </location>
</feature>
<dbReference type="PROSITE" id="PS51115">
    <property type="entry name" value="LAMININ_IVA"/>
    <property type="match status" value="1"/>
</dbReference>
<feature type="domain" description="Laminin EGF-like" evidence="17">
    <location>
        <begin position="443"/>
        <end position="488"/>
    </location>
</feature>
<feature type="domain" description="Laminin EGF-like" evidence="17">
    <location>
        <begin position="1479"/>
        <end position="1526"/>
    </location>
</feature>
<feature type="domain" description="Laminin EGF-like" evidence="17">
    <location>
        <begin position="535"/>
        <end position="586"/>
    </location>
</feature>
<evidence type="ECO:0000256" key="7">
    <source>
        <dbReference type="ARBA" id="ARBA00022889"/>
    </source>
</evidence>
<evidence type="ECO:0000256" key="3">
    <source>
        <dbReference type="ARBA" id="ARBA00022530"/>
    </source>
</evidence>
<comment type="caution">
    <text evidence="12">Lacks conserved residue(s) required for the propagation of feature annotation.</text>
</comment>
<dbReference type="FunFam" id="2.10.25.10:FF:000074">
    <property type="entry name" value="Laminin subunit alpha"/>
    <property type="match status" value="1"/>
</dbReference>
<dbReference type="FunFam" id="2.10.25.10:FF:000083">
    <property type="entry name" value="Laminin subunit alpha"/>
    <property type="match status" value="1"/>
</dbReference>
<dbReference type="SMART" id="SM00136">
    <property type="entry name" value="LamNT"/>
    <property type="match status" value="1"/>
</dbReference>
<feature type="domain" description="Laminin G" evidence="16">
    <location>
        <begin position="2691"/>
        <end position="2896"/>
    </location>
</feature>
<dbReference type="FunFam" id="2.10.25.10:FF:000082">
    <property type="entry name" value="Laminin subunit alpha 1"/>
    <property type="match status" value="1"/>
</dbReference>
<feature type="domain" description="Laminin EGF-like" evidence="17">
    <location>
        <begin position="1391"/>
        <end position="1436"/>
    </location>
</feature>
<feature type="chain" id="PRO_5043460113" description="Laminin subunit alpha" evidence="15">
    <location>
        <begin position="25"/>
        <end position="3703"/>
    </location>
</feature>
<protein>
    <recommendedName>
        <fullName evidence="22">Laminin subunit alpha</fullName>
    </recommendedName>
</protein>
<dbReference type="SMART" id="SM00281">
    <property type="entry name" value="LamB"/>
    <property type="match status" value="1"/>
</dbReference>
<feature type="domain" description="Laminin EGF-like" evidence="17">
    <location>
        <begin position="731"/>
        <end position="783"/>
    </location>
</feature>
<feature type="disulfide bond" evidence="12">
    <location>
        <begin position="1969"/>
        <end position="1986"/>
    </location>
</feature>
<dbReference type="PROSITE" id="PS51117">
    <property type="entry name" value="LAMININ_NTER"/>
    <property type="match status" value="1"/>
</dbReference>
<evidence type="ECO:0000256" key="8">
    <source>
        <dbReference type="ARBA" id="ARBA00023054"/>
    </source>
</evidence>
<dbReference type="CDD" id="cd00110">
    <property type="entry name" value="LamG"/>
    <property type="match status" value="5"/>
</dbReference>
<dbReference type="SUPFAM" id="SSF57196">
    <property type="entry name" value="EGF/Laminin"/>
    <property type="match status" value="16"/>
</dbReference>
<feature type="disulfide bond" evidence="12">
    <location>
        <begin position="648"/>
        <end position="657"/>
    </location>
</feature>
<feature type="region of interest" description="Disordered" evidence="14">
    <location>
        <begin position="3286"/>
        <end position="3316"/>
    </location>
</feature>
<feature type="disulfide bond" evidence="12">
    <location>
        <begin position="443"/>
        <end position="455"/>
    </location>
</feature>
<feature type="coiled-coil region" evidence="13">
    <location>
        <begin position="2377"/>
        <end position="2511"/>
    </location>
</feature>
<feature type="domain" description="Laminin EGF-like" evidence="17">
    <location>
        <begin position="1967"/>
        <end position="2015"/>
    </location>
</feature>
<feature type="domain" description="Laminin EGF-like" evidence="17">
    <location>
        <begin position="627"/>
        <end position="672"/>
    </location>
</feature>
<feature type="disulfide bond" evidence="12">
    <location>
        <begin position="1412"/>
        <end position="1421"/>
    </location>
</feature>
<keyword evidence="10" id="KW-0325">Glycoprotein</keyword>
<feature type="disulfide bond" evidence="12">
    <location>
        <begin position="537"/>
        <end position="554"/>
    </location>
</feature>
<feature type="domain" description="Laminin EGF-like" evidence="17">
    <location>
        <begin position="489"/>
        <end position="534"/>
    </location>
</feature>
<dbReference type="Pfam" id="PF02210">
    <property type="entry name" value="Laminin_G_2"/>
    <property type="match status" value="3"/>
</dbReference>
<feature type="disulfide bond" evidence="12">
    <location>
        <begin position="1988"/>
        <end position="1997"/>
    </location>
</feature>
<dbReference type="GO" id="GO:0007155">
    <property type="term" value="P:cell adhesion"/>
    <property type="evidence" value="ECO:0007669"/>
    <property type="project" value="UniProtKB-KW"/>
</dbReference>
<dbReference type="Pfam" id="PF00055">
    <property type="entry name" value="Laminin_N"/>
    <property type="match status" value="1"/>
</dbReference>
<evidence type="ECO:0000256" key="4">
    <source>
        <dbReference type="ARBA" id="ARBA00022729"/>
    </source>
</evidence>
<feature type="disulfide bond" evidence="12">
    <location>
        <begin position="445"/>
        <end position="462"/>
    </location>
</feature>
<gene>
    <name evidence="20" type="ORF">PMEA_00025386</name>
</gene>
<feature type="domain" description="Laminin EGF-like" evidence="17">
    <location>
        <begin position="1914"/>
        <end position="1966"/>
    </location>
</feature>
<dbReference type="PROSITE" id="PS50027">
    <property type="entry name" value="EGF_LAM_2"/>
    <property type="match status" value="15"/>
</dbReference>
<dbReference type="SMART" id="SM00282">
    <property type="entry name" value="LamG"/>
    <property type="match status" value="5"/>
</dbReference>
<feature type="disulfide bond" evidence="12">
    <location>
        <begin position="1391"/>
        <end position="1403"/>
    </location>
</feature>
<dbReference type="PANTHER" id="PTHR10574:SF406">
    <property type="entry name" value="LAMININ SUBUNIT ALPHA 5"/>
    <property type="match status" value="1"/>
</dbReference>